<dbReference type="VEuPathDB" id="VectorBase:MDOA014888"/>
<evidence type="ECO:0000313" key="8">
    <source>
        <dbReference type="EnsemblMetazoa" id="MDOA014888-PA"/>
    </source>
</evidence>
<evidence type="ECO:0000256" key="7">
    <source>
        <dbReference type="RuleBase" id="RU361218"/>
    </source>
</evidence>
<evidence type="ECO:0000256" key="6">
    <source>
        <dbReference type="PIRSR" id="PIRSR002419-1"/>
    </source>
</evidence>
<comment type="subcellular location">
    <subcellularLocation>
        <location evidence="1 7">Membrane</location>
        <topology evidence="1 7">Multi-pass membrane protein</topology>
    </subcellularLocation>
</comment>
<dbReference type="GeneID" id="101897503"/>
<evidence type="ECO:0000313" key="10">
    <source>
        <dbReference type="RefSeq" id="XP_005179676.1"/>
    </source>
</evidence>
<dbReference type="OrthoDB" id="71600at2759"/>
<dbReference type="PRINTS" id="PR00259">
    <property type="entry name" value="TMFOUR"/>
</dbReference>
<dbReference type="eggNOG" id="KOG3882">
    <property type="taxonomic scope" value="Eukaryota"/>
</dbReference>
<dbReference type="InterPro" id="IPR018499">
    <property type="entry name" value="Tetraspanin/Peripherin"/>
</dbReference>
<evidence type="ECO:0000256" key="4">
    <source>
        <dbReference type="ARBA" id="ARBA00022989"/>
    </source>
</evidence>
<evidence type="ECO:0000256" key="1">
    <source>
        <dbReference type="ARBA" id="ARBA00004141"/>
    </source>
</evidence>
<comment type="similarity">
    <text evidence="2 7">Belongs to the tetraspanin (TM4SF) family.</text>
</comment>
<evidence type="ECO:0000256" key="2">
    <source>
        <dbReference type="ARBA" id="ARBA00006840"/>
    </source>
</evidence>
<dbReference type="VEuPathDB" id="VectorBase:MDOMA2_012260"/>
<proteinExistence type="inferred from homology"/>
<sequence>MNCMAHIVKYILYIFNLIFVLCGILLIVLGSIMVNNVGDLSDFSDVINTDLIPILIIILGCIIFIIAFFGCCGAIRESVCCTSIYAIFMFIVFCLQIALVVWMFVKYKEFMNSMEKVVNTVWEKNDQANGYPMDALQISFKCCGLTGSIDYTSNNLQVPNSCCGTLDNACEASVYEFKPGCRKEFLNFWSSNVNIIRYAGIGVALVELVALTFACCLMSSIRKSRHSM</sequence>
<dbReference type="PANTHER" id="PTHR19282:SF521">
    <property type="entry name" value="IP01817P-RELATED"/>
    <property type="match status" value="1"/>
</dbReference>
<dbReference type="CDD" id="cd03127">
    <property type="entry name" value="tetraspanin_LEL"/>
    <property type="match status" value="1"/>
</dbReference>
<dbReference type="Gene3D" id="1.10.1450.10">
    <property type="entry name" value="Tetraspanin"/>
    <property type="match status" value="1"/>
</dbReference>
<reference evidence="10" key="2">
    <citation type="submission" date="2025-04" db="UniProtKB">
        <authorList>
            <consortium name="RefSeq"/>
        </authorList>
    </citation>
    <scope>IDENTIFICATION</scope>
    <source>
        <strain evidence="10">Aabys</strain>
    </source>
</reference>
<accession>A0A1I8NGG4</accession>
<evidence type="ECO:0000256" key="5">
    <source>
        <dbReference type="ARBA" id="ARBA00023136"/>
    </source>
</evidence>
<evidence type="ECO:0000256" key="3">
    <source>
        <dbReference type="ARBA" id="ARBA00022692"/>
    </source>
</evidence>
<feature type="disulfide bond" evidence="6">
    <location>
        <begin position="143"/>
        <end position="163"/>
    </location>
</feature>
<feature type="transmembrane region" description="Helical" evidence="7">
    <location>
        <begin position="195"/>
        <end position="218"/>
    </location>
</feature>
<keyword evidence="4 7" id="KW-1133">Transmembrane helix</keyword>
<dbReference type="RefSeq" id="XP_005179676.1">
    <property type="nucleotide sequence ID" value="XM_005179619.3"/>
</dbReference>
<dbReference type="PANTHER" id="PTHR19282">
    <property type="entry name" value="TETRASPANIN"/>
    <property type="match status" value="1"/>
</dbReference>
<dbReference type="InterPro" id="IPR008952">
    <property type="entry name" value="Tetraspanin_EC2_sf"/>
</dbReference>
<dbReference type="PIRSF" id="PIRSF002419">
    <property type="entry name" value="Tetraspanin"/>
    <property type="match status" value="1"/>
</dbReference>
<keyword evidence="9" id="KW-1185">Reference proteome</keyword>
<dbReference type="SUPFAM" id="SSF48652">
    <property type="entry name" value="Tetraspanin"/>
    <property type="match status" value="1"/>
</dbReference>
<keyword evidence="6" id="KW-1015">Disulfide bond</keyword>
<dbReference type="GO" id="GO:0005886">
    <property type="term" value="C:plasma membrane"/>
    <property type="evidence" value="ECO:0007669"/>
    <property type="project" value="TreeGrafter"/>
</dbReference>
<feature type="transmembrane region" description="Helical" evidence="7">
    <location>
        <begin position="52"/>
        <end position="72"/>
    </location>
</feature>
<protein>
    <recommendedName>
        <fullName evidence="7">Tetraspanin</fullName>
    </recommendedName>
</protein>
<dbReference type="KEGG" id="mde:101897503"/>
<evidence type="ECO:0000313" key="9">
    <source>
        <dbReference type="Proteomes" id="UP001652621"/>
    </source>
</evidence>
<feature type="transmembrane region" description="Helical" evidence="7">
    <location>
        <begin position="84"/>
        <end position="105"/>
    </location>
</feature>
<keyword evidence="5 7" id="KW-0472">Membrane</keyword>
<dbReference type="EnsemblMetazoa" id="MDOA014888-RA">
    <property type="protein sequence ID" value="MDOA014888-PA"/>
    <property type="gene ID" value="MDOA014888"/>
</dbReference>
<reference evidence="8" key="1">
    <citation type="submission" date="2020-05" db="UniProtKB">
        <authorList>
            <consortium name="EnsemblMetazoa"/>
        </authorList>
    </citation>
    <scope>IDENTIFICATION</scope>
    <source>
        <strain evidence="8">Aabys</strain>
    </source>
</reference>
<dbReference type="AlphaFoldDB" id="A0A1I8NGG4"/>
<dbReference type="Pfam" id="PF00335">
    <property type="entry name" value="Tetraspanin"/>
    <property type="match status" value="1"/>
</dbReference>
<name>A0A1I8NGG4_MUSDO</name>
<dbReference type="InterPro" id="IPR000301">
    <property type="entry name" value="Tetraspanin_animals"/>
</dbReference>
<feature type="transmembrane region" description="Helical" evidence="7">
    <location>
        <begin position="12"/>
        <end position="32"/>
    </location>
</feature>
<dbReference type="Proteomes" id="UP001652621">
    <property type="component" value="Unplaced"/>
</dbReference>
<feature type="disulfide bond" evidence="6">
    <location>
        <begin position="142"/>
        <end position="181"/>
    </location>
</feature>
<keyword evidence="3 7" id="KW-0812">Transmembrane</keyword>
<gene>
    <name evidence="8" type="primary">101897503</name>
    <name evidence="10" type="synonym">LOC101897503</name>
</gene>
<organism evidence="8">
    <name type="scientific">Musca domestica</name>
    <name type="common">House fly</name>
    <dbReference type="NCBI Taxonomy" id="7370"/>
    <lineage>
        <taxon>Eukaryota</taxon>
        <taxon>Metazoa</taxon>
        <taxon>Ecdysozoa</taxon>
        <taxon>Arthropoda</taxon>
        <taxon>Hexapoda</taxon>
        <taxon>Insecta</taxon>
        <taxon>Pterygota</taxon>
        <taxon>Neoptera</taxon>
        <taxon>Endopterygota</taxon>
        <taxon>Diptera</taxon>
        <taxon>Brachycera</taxon>
        <taxon>Muscomorpha</taxon>
        <taxon>Muscoidea</taxon>
        <taxon>Muscidae</taxon>
        <taxon>Musca</taxon>
    </lineage>
</organism>